<feature type="compositionally biased region" description="Polar residues" evidence="1">
    <location>
        <begin position="160"/>
        <end position="174"/>
    </location>
</feature>
<dbReference type="InterPro" id="IPR052111">
    <property type="entry name" value="Spermatogenesis_Ciliary_MAP"/>
</dbReference>
<dbReference type="PROSITE" id="PS50021">
    <property type="entry name" value="CH"/>
    <property type="match status" value="1"/>
</dbReference>
<dbReference type="GO" id="GO:0005930">
    <property type="term" value="C:axoneme"/>
    <property type="evidence" value="ECO:0007669"/>
    <property type="project" value="TreeGrafter"/>
</dbReference>
<gene>
    <name evidence="3" type="ORF">TSPGSL018_1256</name>
</gene>
<protein>
    <submittedName>
        <fullName evidence="3">Duf1042-domain-containing protein</fullName>
    </submittedName>
</protein>
<reference evidence="3" key="1">
    <citation type="submission" date="2014-05" db="EMBL/GenBank/DDBJ databases">
        <title>The transcriptome of the halophilic microalga Tetraselmis sp. GSL018 isolated from the Great Salt Lake, Utah.</title>
        <authorList>
            <person name="Jinkerson R.E."/>
            <person name="D'Adamo S."/>
            <person name="Posewitz M.C."/>
        </authorList>
    </citation>
    <scope>NUCLEOTIDE SEQUENCE</scope>
    <source>
        <strain evidence="3">GSL018</strain>
    </source>
</reference>
<dbReference type="Gene3D" id="1.10.418.10">
    <property type="entry name" value="Calponin-like domain"/>
    <property type="match status" value="1"/>
</dbReference>
<dbReference type="PANTHER" id="PTHR12509">
    <property type="entry name" value="SPERMATOGENESIS-ASSOCIATED 4-RELATED"/>
    <property type="match status" value="1"/>
</dbReference>
<organism evidence="3">
    <name type="scientific">Tetraselmis sp. GSL018</name>
    <dbReference type="NCBI Taxonomy" id="582737"/>
    <lineage>
        <taxon>Eukaryota</taxon>
        <taxon>Viridiplantae</taxon>
        <taxon>Chlorophyta</taxon>
        <taxon>core chlorophytes</taxon>
        <taxon>Chlorodendrophyceae</taxon>
        <taxon>Chlorodendrales</taxon>
        <taxon>Chlorodendraceae</taxon>
        <taxon>Tetraselmis</taxon>
    </lineage>
</organism>
<feature type="region of interest" description="Disordered" evidence="1">
    <location>
        <begin position="112"/>
        <end position="207"/>
    </location>
</feature>
<evidence type="ECO:0000259" key="2">
    <source>
        <dbReference type="PROSITE" id="PS50021"/>
    </source>
</evidence>
<dbReference type="InterPro" id="IPR036872">
    <property type="entry name" value="CH_dom_sf"/>
</dbReference>
<dbReference type="InterPro" id="IPR001715">
    <property type="entry name" value="CH_dom"/>
</dbReference>
<evidence type="ECO:0000313" key="3">
    <source>
        <dbReference type="EMBL" id="JAC71730.1"/>
    </source>
</evidence>
<dbReference type="InterPro" id="IPR010441">
    <property type="entry name" value="CH_2"/>
</dbReference>
<feature type="domain" description="Calponin-homology (CH)" evidence="2">
    <location>
        <begin position="5"/>
        <end position="110"/>
    </location>
</feature>
<proteinExistence type="predicted"/>
<dbReference type="Pfam" id="PF06294">
    <property type="entry name" value="CH_2"/>
    <property type="match status" value="1"/>
</dbReference>
<dbReference type="PANTHER" id="PTHR12509:SF9">
    <property type="entry name" value="SPERM FLAGELLAR PROTEIN 1 ISOFORM X1"/>
    <property type="match status" value="1"/>
</dbReference>
<dbReference type="AlphaFoldDB" id="A0A061RM56"/>
<sequence>MNLSEEDLQALYSWVDEIPLSRPKRNIARDFSDGVLLAEIMYHYFPKLVELHNYSSANAAAQKMYNWNTLNQRVFKRLGFQIHRSDCEEVVNAVPGAIEGVLLQVKNRISQYRRTRKSPSKKTLETGPPSGRFNEPPYIAYKGSHEDQVYRGSPAKPQPHQDQSQNHDSYSLDTSYAYGVVRGPSRALLQPPAPPCVALRSPLSPPG</sequence>
<dbReference type="GO" id="GO:0051493">
    <property type="term" value="P:regulation of cytoskeleton organization"/>
    <property type="evidence" value="ECO:0007669"/>
    <property type="project" value="TreeGrafter"/>
</dbReference>
<dbReference type="SUPFAM" id="SSF47576">
    <property type="entry name" value="Calponin-homology domain, CH-domain"/>
    <property type="match status" value="1"/>
</dbReference>
<dbReference type="GO" id="GO:0008017">
    <property type="term" value="F:microtubule binding"/>
    <property type="evidence" value="ECO:0007669"/>
    <property type="project" value="TreeGrafter"/>
</dbReference>
<evidence type="ECO:0000256" key="1">
    <source>
        <dbReference type="SAM" id="MobiDB-lite"/>
    </source>
</evidence>
<dbReference type="EMBL" id="GBEZ01014336">
    <property type="protein sequence ID" value="JAC71730.1"/>
    <property type="molecule type" value="Transcribed_RNA"/>
</dbReference>
<name>A0A061RM56_9CHLO</name>
<dbReference type="FunFam" id="1.10.418.10:FF:000059">
    <property type="entry name" value="RIKEN cDNA 6430531B16 gene"/>
    <property type="match status" value="1"/>
</dbReference>
<accession>A0A061RM56</accession>